<name>A0A8J8FFX1_9BACT</name>
<dbReference type="AlphaFoldDB" id="A0A8J8FFX1"/>
<evidence type="ECO:0000313" key="4">
    <source>
        <dbReference type="Proteomes" id="UP000598971"/>
    </source>
</evidence>
<evidence type="ECO:0000259" key="2">
    <source>
        <dbReference type="Pfam" id="PF12680"/>
    </source>
</evidence>
<dbReference type="PROSITE" id="PS51257">
    <property type="entry name" value="PROKAR_LIPOPROTEIN"/>
    <property type="match status" value="1"/>
</dbReference>
<feature type="domain" description="SnoaL-like" evidence="2">
    <location>
        <begin position="49"/>
        <end position="147"/>
    </location>
</feature>
<dbReference type="Pfam" id="PF12680">
    <property type="entry name" value="SnoaL_2"/>
    <property type="match status" value="1"/>
</dbReference>
<dbReference type="Gene3D" id="3.10.450.50">
    <property type="match status" value="1"/>
</dbReference>
<dbReference type="Proteomes" id="UP000598971">
    <property type="component" value="Unassembled WGS sequence"/>
</dbReference>
<feature type="signal peptide" evidence="1">
    <location>
        <begin position="1"/>
        <end position="24"/>
    </location>
</feature>
<dbReference type="EMBL" id="WHPF01000006">
    <property type="protein sequence ID" value="NNV55619.1"/>
    <property type="molecule type" value="Genomic_DNA"/>
</dbReference>
<sequence length="164" mass="17024">MKSMQSFMVALIMVALISCNNEPAADTTSAAPAFSLDSAKAAIAASNDAFMAAFTKGDSTGVAACYATDGKIMPAGMPAIEGQAGISGFVAASVHMGLKDFKLSTSNVWGGEELVGEEGTYTLTAADGTAVDNGKYIVLWKKENGAWKMFRDVWTSNVPPAPVK</sequence>
<dbReference type="SUPFAM" id="SSF54427">
    <property type="entry name" value="NTF2-like"/>
    <property type="match status" value="1"/>
</dbReference>
<dbReference type="InterPro" id="IPR037401">
    <property type="entry name" value="SnoaL-like"/>
</dbReference>
<accession>A0A8J8FFX1</accession>
<organism evidence="3 4">
    <name type="scientific">Limnovirga soli</name>
    <dbReference type="NCBI Taxonomy" id="2656915"/>
    <lineage>
        <taxon>Bacteria</taxon>
        <taxon>Pseudomonadati</taxon>
        <taxon>Bacteroidota</taxon>
        <taxon>Chitinophagia</taxon>
        <taxon>Chitinophagales</taxon>
        <taxon>Chitinophagaceae</taxon>
        <taxon>Limnovirga</taxon>
    </lineage>
</organism>
<reference evidence="3" key="1">
    <citation type="submission" date="2019-10" db="EMBL/GenBank/DDBJ databases">
        <title>Draft genome sequence of Panacibacter sp. KCS-6.</title>
        <authorList>
            <person name="Yim K.J."/>
        </authorList>
    </citation>
    <scope>NUCLEOTIDE SEQUENCE</scope>
    <source>
        <strain evidence="3">KCS-6</strain>
    </source>
</reference>
<protein>
    <submittedName>
        <fullName evidence="3">DUF4440 domain-containing protein</fullName>
    </submittedName>
</protein>
<keyword evidence="4" id="KW-1185">Reference proteome</keyword>
<dbReference type="RefSeq" id="WP_171607555.1">
    <property type="nucleotide sequence ID" value="NZ_WHPF01000006.1"/>
</dbReference>
<evidence type="ECO:0000313" key="3">
    <source>
        <dbReference type="EMBL" id="NNV55619.1"/>
    </source>
</evidence>
<feature type="chain" id="PRO_5035256031" evidence="1">
    <location>
        <begin position="25"/>
        <end position="164"/>
    </location>
</feature>
<comment type="caution">
    <text evidence="3">The sequence shown here is derived from an EMBL/GenBank/DDBJ whole genome shotgun (WGS) entry which is preliminary data.</text>
</comment>
<evidence type="ECO:0000256" key="1">
    <source>
        <dbReference type="SAM" id="SignalP"/>
    </source>
</evidence>
<gene>
    <name evidence="3" type="ORF">GD597_09125</name>
</gene>
<proteinExistence type="predicted"/>
<dbReference type="InterPro" id="IPR032710">
    <property type="entry name" value="NTF2-like_dom_sf"/>
</dbReference>
<keyword evidence="1" id="KW-0732">Signal</keyword>